<evidence type="ECO:0000256" key="1">
    <source>
        <dbReference type="SAM" id="SignalP"/>
    </source>
</evidence>
<feature type="signal peptide" evidence="1">
    <location>
        <begin position="1"/>
        <end position="19"/>
    </location>
</feature>
<dbReference type="InterPro" id="IPR036249">
    <property type="entry name" value="Thioredoxin-like_sf"/>
</dbReference>
<dbReference type="InterPro" id="IPR013766">
    <property type="entry name" value="Thioredoxin_domain"/>
</dbReference>
<dbReference type="PANTHER" id="PTHR45815">
    <property type="entry name" value="PROTEIN DISULFIDE-ISOMERASE A6"/>
    <property type="match status" value="1"/>
</dbReference>
<proteinExistence type="predicted"/>
<dbReference type="GO" id="GO:0015035">
    <property type="term" value="F:protein-disulfide reductase activity"/>
    <property type="evidence" value="ECO:0007669"/>
    <property type="project" value="TreeGrafter"/>
</dbReference>
<organism evidence="3 4">
    <name type="scientific">Carpediemonas membranifera</name>
    <dbReference type="NCBI Taxonomy" id="201153"/>
    <lineage>
        <taxon>Eukaryota</taxon>
        <taxon>Metamonada</taxon>
        <taxon>Carpediemonas-like organisms</taxon>
        <taxon>Carpediemonas</taxon>
    </lineage>
</organism>
<evidence type="ECO:0000313" key="3">
    <source>
        <dbReference type="EMBL" id="KAG9394972.1"/>
    </source>
</evidence>
<gene>
    <name evidence="3" type="ORF">J8273_0180</name>
</gene>
<protein>
    <submittedName>
        <fullName evidence="3">Thioredoxin</fullName>
    </submittedName>
</protein>
<dbReference type="GO" id="GO:0005788">
    <property type="term" value="C:endoplasmic reticulum lumen"/>
    <property type="evidence" value="ECO:0007669"/>
    <property type="project" value="TreeGrafter"/>
</dbReference>
<reference evidence="3" key="1">
    <citation type="submission" date="2021-05" db="EMBL/GenBank/DDBJ databases">
        <title>A free-living protist that lacks canonical eukaryotic 1 DNA replication and segregation systems.</title>
        <authorList>
            <person name="Salas-Leiva D.E."/>
            <person name="Tromer E.C."/>
            <person name="Curtis B.A."/>
            <person name="Jerlstrom-Hultqvist J."/>
            <person name="Kolisko M."/>
            <person name="Yi Z."/>
            <person name="Salas-Leiva J.S."/>
            <person name="Gallot-Lavallee L."/>
            <person name="Kops G.J.P.L."/>
            <person name="Archibald J.M."/>
            <person name="Simpson A.G.B."/>
            <person name="Roger A.J."/>
        </authorList>
    </citation>
    <scope>NUCLEOTIDE SEQUENCE</scope>
    <source>
        <strain evidence="3">BICM</strain>
    </source>
</reference>
<dbReference type="GO" id="GO:0034976">
    <property type="term" value="P:response to endoplasmic reticulum stress"/>
    <property type="evidence" value="ECO:0007669"/>
    <property type="project" value="TreeGrafter"/>
</dbReference>
<dbReference type="EMBL" id="JAHDYR010000012">
    <property type="protein sequence ID" value="KAG9394972.1"/>
    <property type="molecule type" value="Genomic_DNA"/>
</dbReference>
<comment type="caution">
    <text evidence="3">The sequence shown here is derived from an EMBL/GenBank/DDBJ whole genome shotgun (WGS) entry which is preliminary data.</text>
</comment>
<dbReference type="Gene3D" id="3.40.30.10">
    <property type="entry name" value="Glutaredoxin"/>
    <property type="match status" value="1"/>
</dbReference>
<dbReference type="OrthoDB" id="427280at2759"/>
<dbReference type="PROSITE" id="PS51352">
    <property type="entry name" value="THIOREDOXIN_2"/>
    <property type="match status" value="1"/>
</dbReference>
<accession>A0A8J6E4V0</accession>
<feature type="domain" description="Thioredoxin" evidence="2">
    <location>
        <begin position="11"/>
        <end position="151"/>
    </location>
</feature>
<dbReference type="Pfam" id="PF00085">
    <property type="entry name" value="Thioredoxin"/>
    <property type="match status" value="1"/>
</dbReference>
<dbReference type="Proteomes" id="UP000717585">
    <property type="component" value="Unassembled WGS sequence"/>
</dbReference>
<dbReference type="AlphaFoldDB" id="A0A8J6E4V0"/>
<evidence type="ECO:0000313" key="4">
    <source>
        <dbReference type="Proteomes" id="UP000717585"/>
    </source>
</evidence>
<feature type="chain" id="PRO_5035175887" evidence="1">
    <location>
        <begin position="20"/>
        <end position="229"/>
    </location>
</feature>
<keyword evidence="4" id="KW-1185">Reference proteome</keyword>
<dbReference type="PANTHER" id="PTHR45815:SF3">
    <property type="entry name" value="PROTEIN DISULFIDE-ISOMERASE A6"/>
    <property type="match status" value="1"/>
</dbReference>
<sequence>MKTISAVLLASILISAVSAYYLPTLDESSFTSKLSASSRPSLVFFGASWCGHCKNFKPKYTAAAEKLTGLVDLYYVECTTNMNLCGRMGLQGYPTVKVFPAHSSSPQTDYQGQREVGAVIDYALTLIHRRVVSLTAAKVDAFLQSEKAMVAVTEKATPPLLLHILAEEHKDVVIAHVKAGSPAAKELEKQTGVVLDGDSKTVLLGGRGKLVPHQGGMKKNELVAAIKGL</sequence>
<name>A0A8J6E4V0_9EUKA</name>
<dbReference type="SUPFAM" id="SSF52833">
    <property type="entry name" value="Thioredoxin-like"/>
    <property type="match status" value="1"/>
</dbReference>
<keyword evidence="1" id="KW-0732">Signal</keyword>
<evidence type="ECO:0000259" key="2">
    <source>
        <dbReference type="PROSITE" id="PS51352"/>
    </source>
</evidence>